<dbReference type="PANTHER" id="PTHR35011:SF2">
    <property type="entry name" value="2,3-DIKETO-L-GULONATE TRAP TRANSPORTER SMALL PERMEASE PROTEIN YIAM"/>
    <property type="match status" value="1"/>
</dbReference>
<accession>A0A6I1FLR4</accession>
<dbReference type="RefSeq" id="WP_152151160.1">
    <property type="nucleotide sequence ID" value="NZ_WEIO01000004.1"/>
</dbReference>
<dbReference type="PANTHER" id="PTHR35011">
    <property type="entry name" value="2,3-DIKETO-L-GULONATE TRAP TRANSPORTER SMALL PERMEASE PROTEIN YIAM"/>
    <property type="match status" value="1"/>
</dbReference>
<evidence type="ECO:0000313" key="12">
    <source>
        <dbReference type="Proteomes" id="UP000429595"/>
    </source>
</evidence>
<feature type="domain" description="Tripartite ATP-independent periplasmic transporters DctQ component" evidence="10">
    <location>
        <begin position="26"/>
        <end position="154"/>
    </location>
</feature>
<dbReference type="GO" id="GO:0005886">
    <property type="term" value="C:plasma membrane"/>
    <property type="evidence" value="ECO:0007669"/>
    <property type="project" value="UniProtKB-SubCell"/>
</dbReference>
<sequence length="165" mass="18173">MSSIIQMVDNINKGIRVFIALSLGIMSIVIIAQVISRYFFGAAFTWAEEVSRYLMVYSVFLGAALALRTHSLIAVEVIAEKISFHAKRTLKIIVYLLAIIFFSVLLIKGINILGNVQMQRTPALQISMSIPYLAIPVGAAALILNSVAVILELIINKNPPEQEEV</sequence>
<dbReference type="EMBL" id="WEIO01000004">
    <property type="protein sequence ID" value="KAB7707169.1"/>
    <property type="molecule type" value="Genomic_DNA"/>
</dbReference>
<protein>
    <submittedName>
        <fullName evidence="11">TRAP transporter small permease subunit</fullName>
    </submittedName>
</protein>
<feature type="transmembrane region" description="Helical" evidence="9">
    <location>
        <begin position="55"/>
        <end position="78"/>
    </location>
</feature>
<evidence type="ECO:0000313" key="11">
    <source>
        <dbReference type="EMBL" id="KAB7707169.1"/>
    </source>
</evidence>
<keyword evidence="2" id="KW-0813">Transport</keyword>
<dbReference type="InterPro" id="IPR007387">
    <property type="entry name" value="TRAP_DctQ"/>
</dbReference>
<proteinExistence type="inferred from homology"/>
<comment type="caution">
    <text evidence="11">The sequence shown here is derived from an EMBL/GenBank/DDBJ whole genome shotgun (WGS) entry which is preliminary data.</text>
</comment>
<feature type="transmembrane region" description="Helical" evidence="9">
    <location>
        <begin position="15"/>
        <end position="35"/>
    </location>
</feature>
<organism evidence="11 12">
    <name type="scientific">Bacillus aerolatus</name>
    <dbReference type="NCBI Taxonomy" id="2653354"/>
    <lineage>
        <taxon>Bacteria</taxon>
        <taxon>Bacillati</taxon>
        <taxon>Bacillota</taxon>
        <taxon>Bacilli</taxon>
        <taxon>Bacillales</taxon>
        <taxon>Bacillaceae</taxon>
        <taxon>Bacillus</taxon>
    </lineage>
</organism>
<evidence type="ECO:0000256" key="9">
    <source>
        <dbReference type="SAM" id="Phobius"/>
    </source>
</evidence>
<keyword evidence="7 9" id="KW-0472">Membrane</keyword>
<evidence type="ECO:0000256" key="7">
    <source>
        <dbReference type="ARBA" id="ARBA00023136"/>
    </source>
</evidence>
<gene>
    <name evidence="11" type="ORF">F9802_09175</name>
</gene>
<feature type="transmembrane region" description="Helical" evidence="9">
    <location>
        <begin position="90"/>
        <end position="110"/>
    </location>
</feature>
<evidence type="ECO:0000256" key="5">
    <source>
        <dbReference type="ARBA" id="ARBA00022692"/>
    </source>
</evidence>
<evidence type="ECO:0000256" key="2">
    <source>
        <dbReference type="ARBA" id="ARBA00022448"/>
    </source>
</evidence>
<evidence type="ECO:0000256" key="1">
    <source>
        <dbReference type="ARBA" id="ARBA00004429"/>
    </source>
</evidence>
<evidence type="ECO:0000259" key="10">
    <source>
        <dbReference type="Pfam" id="PF04290"/>
    </source>
</evidence>
<dbReference type="InterPro" id="IPR055348">
    <property type="entry name" value="DctQ"/>
</dbReference>
<evidence type="ECO:0000256" key="3">
    <source>
        <dbReference type="ARBA" id="ARBA00022475"/>
    </source>
</evidence>
<keyword evidence="6 9" id="KW-1133">Transmembrane helix</keyword>
<keyword evidence="4" id="KW-0997">Cell inner membrane</keyword>
<feature type="transmembrane region" description="Helical" evidence="9">
    <location>
        <begin position="130"/>
        <end position="155"/>
    </location>
</feature>
<evidence type="ECO:0000256" key="4">
    <source>
        <dbReference type="ARBA" id="ARBA00022519"/>
    </source>
</evidence>
<evidence type="ECO:0000256" key="6">
    <source>
        <dbReference type="ARBA" id="ARBA00022989"/>
    </source>
</evidence>
<dbReference type="AlphaFoldDB" id="A0A6I1FLR4"/>
<dbReference type="Pfam" id="PF04290">
    <property type="entry name" value="DctQ"/>
    <property type="match status" value="1"/>
</dbReference>
<name>A0A6I1FLR4_9BACI</name>
<reference evidence="11 12" key="1">
    <citation type="submission" date="2019-10" db="EMBL/GenBank/DDBJ databases">
        <title>Bacillus aerolatum sp. nov., isolated from bioaerosol of sport playgrounds.</title>
        <authorList>
            <person name="Chen P."/>
            <person name="Zhang G."/>
        </authorList>
    </citation>
    <scope>NUCLEOTIDE SEQUENCE [LARGE SCALE GENOMIC DNA]</scope>
    <source>
        <strain evidence="11 12">CX253</strain>
    </source>
</reference>
<comment type="subcellular location">
    <subcellularLocation>
        <location evidence="1">Cell inner membrane</location>
        <topology evidence="1">Multi-pass membrane protein</topology>
    </subcellularLocation>
</comment>
<keyword evidence="12" id="KW-1185">Reference proteome</keyword>
<keyword evidence="3" id="KW-1003">Cell membrane</keyword>
<dbReference type="GO" id="GO:0022857">
    <property type="term" value="F:transmembrane transporter activity"/>
    <property type="evidence" value="ECO:0007669"/>
    <property type="project" value="TreeGrafter"/>
</dbReference>
<dbReference type="GO" id="GO:0015740">
    <property type="term" value="P:C4-dicarboxylate transport"/>
    <property type="evidence" value="ECO:0007669"/>
    <property type="project" value="TreeGrafter"/>
</dbReference>
<dbReference type="Proteomes" id="UP000429595">
    <property type="component" value="Unassembled WGS sequence"/>
</dbReference>
<evidence type="ECO:0000256" key="8">
    <source>
        <dbReference type="ARBA" id="ARBA00038436"/>
    </source>
</evidence>
<comment type="similarity">
    <text evidence="8">Belongs to the TRAP transporter small permease family.</text>
</comment>
<keyword evidence="5 9" id="KW-0812">Transmembrane</keyword>